<comment type="caution">
    <text evidence="7">The sequence shown here is derived from an EMBL/GenBank/DDBJ whole genome shotgun (WGS) entry which is preliminary data.</text>
</comment>
<dbReference type="EMBL" id="QGLE01000011">
    <property type="protein sequence ID" value="PWR19436.1"/>
    <property type="molecule type" value="Genomic_DNA"/>
</dbReference>
<gene>
    <name evidence="7" type="ORF">DKG74_16720</name>
</gene>
<comment type="subcellular location">
    <subcellularLocation>
        <location evidence="1">Cell membrane</location>
        <topology evidence="1">Multi-pass membrane protein</topology>
    </subcellularLocation>
</comment>
<evidence type="ECO:0000313" key="7">
    <source>
        <dbReference type="EMBL" id="PWR19436.1"/>
    </source>
</evidence>
<dbReference type="Pfam" id="PF02653">
    <property type="entry name" value="BPD_transp_2"/>
    <property type="match status" value="1"/>
</dbReference>
<accession>A0A317DZX4</accession>
<keyword evidence="5 6" id="KW-0472">Membrane</keyword>
<organism evidence="7 8">
    <name type="scientific">Zavarzinia aquatilis</name>
    <dbReference type="NCBI Taxonomy" id="2211142"/>
    <lineage>
        <taxon>Bacteria</taxon>
        <taxon>Pseudomonadati</taxon>
        <taxon>Pseudomonadota</taxon>
        <taxon>Alphaproteobacteria</taxon>
        <taxon>Rhodospirillales</taxon>
        <taxon>Zavarziniaceae</taxon>
        <taxon>Zavarzinia</taxon>
    </lineage>
</organism>
<feature type="transmembrane region" description="Helical" evidence="6">
    <location>
        <begin position="146"/>
        <end position="165"/>
    </location>
</feature>
<evidence type="ECO:0000256" key="4">
    <source>
        <dbReference type="ARBA" id="ARBA00022989"/>
    </source>
</evidence>
<dbReference type="AlphaFoldDB" id="A0A317DZX4"/>
<dbReference type="GO" id="GO:0005886">
    <property type="term" value="C:plasma membrane"/>
    <property type="evidence" value="ECO:0007669"/>
    <property type="project" value="UniProtKB-SubCell"/>
</dbReference>
<protein>
    <submittedName>
        <fullName evidence="7">ABC transporter permease</fullName>
    </submittedName>
</protein>
<evidence type="ECO:0000256" key="6">
    <source>
        <dbReference type="SAM" id="Phobius"/>
    </source>
</evidence>
<reference evidence="7 8" key="1">
    <citation type="submission" date="2018-05" db="EMBL/GenBank/DDBJ databases">
        <title>Zavarzinia sp. HR-AS.</title>
        <authorList>
            <person name="Lee Y."/>
            <person name="Jeon C.O."/>
        </authorList>
    </citation>
    <scope>NUCLEOTIDE SEQUENCE [LARGE SCALE GENOMIC DNA]</scope>
    <source>
        <strain evidence="7 8">HR-AS</strain>
    </source>
</reference>
<dbReference type="InterPro" id="IPR001851">
    <property type="entry name" value="ABC_transp_permease"/>
</dbReference>
<dbReference type="RefSeq" id="WP_109907318.1">
    <property type="nucleotide sequence ID" value="NZ_QGLE01000011.1"/>
</dbReference>
<feature type="transmembrane region" description="Helical" evidence="6">
    <location>
        <begin position="279"/>
        <end position="308"/>
    </location>
</feature>
<dbReference type="CDD" id="cd06580">
    <property type="entry name" value="TM_PBP1_transp_TpRbsC_like"/>
    <property type="match status" value="1"/>
</dbReference>
<dbReference type="GO" id="GO:0022857">
    <property type="term" value="F:transmembrane transporter activity"/>
    <property type="evidence" value="ECO:0007669"/>
    <property type="project" value="InterPro"/>
</dbReference>
<keyword evidence="3 6" id="KW-0812">Transmembrane</keyword>
<feature type="transmembrane region" description="Helical" evidence="6">
    <location>
        <begin position="320"/>
        <end position="342"/>
    </location>
</feature>
<dbReference type="PANTHER" id="PTHR47089">
    <property type="entry name" value="ABC TRANSPORTER, PERMEASE PROTEIN"/>
    <property type="match status" value="1"/>
</dbReference>
<evidence type="ECO:0000256" key="2">
    <source>
        <dbReference type="ARBA" id="ARBA00022475"/>
    </source>
</evidence>
<dbReference type="OrthoDB" id="9809785at2"/>
<feature type="transmembrane region" description="Helical" evidence="6">
    <location>
        <begin position="197"/>
        <end position="215"/>
    </location>
</feature>
<keyword evidence="8" id="KW-1185">Reference proteome</keyword>
<dbReference type="Proteomes" id="UP000245461">
    <property type="component" value="Unassembled WGS sequence"/>
</dbReference>
<name>A0A317DZX4_9PROT</name>
<sequence length="355" mass="37046">MIRLRLEQRAATPAWFYVALPVAAMLATLLLCAGLVVLAGGDVIEAYGTLFLSPVASRFALVETAVKAAPLIFTGLAVAIAFRAKFWNIGGEGQLLMGAMAAAFIGGREGLPAVSLIPLMILAGALAGGIWALVPALLRTRYKVDEVVVSLLLNFIVFYGMMALLDGVWKDPLSGYPDSPDIREEAGFPILLPRTRLHLGVGLALIAAPLVFVLMRKTVLGFAIRAVGENAQAAAYAGFSTARVTMATALLSGAMAGLAGVGEVAGLHYQVMAGISPGYGYTGIVIAMLAGLNPLGVVPAAFFFAIVITGAEAMSRATGIPVYLSDVIQGTALITMLIALLFTRYRLRLKGVGHG</sequence>
<dbReference type="PANTHER" id="PTHR47089:SF1">
    <property type="entry name" value="GUANOSINE ABC TRANSPORTER PERMEASE PROTEIN NUPP"/>
    <property type="match status" value="1"/>
</dbReference>
<feature type="transmembrane region" description="Helical" evidence="6">
    <location>
        <begin position="59"/>
        <end position="82"/>
    </location>
</feature>
<keyword evidence="2" id="KW-1003">Cell membrane</keyword>
<evidence type="ECO:0000256" key="3">
    <source>
        <dbReference type="ARBA" id="ARBA00022692"/>
    </source>
</evidence>
<evidence type="ECO:0000313" key="8">
    <source>
        <dbReference type="Proteomes" id="UP000245461"/>
    </source>
</evidence>
<keyword evidence="4 6" id="KW-1133">Transmembrane helix</keyword>
<evidence type="ECO:0000256" key="1">
    <source>
        <dbReference type="ARBA" id="ARBA00004651"/>
    </source>
</evidence>
<proteinExistence type="predicted"/>
<feature type="transmembrane region" description="Helical" evidence="6">
    <location>
        <begin position="12"/>
        <end position="39"/>
    </location>
</feature>
<feature type="transmembrane region" description="Helical" evidence="6">
    <location>
        <begin position="113"/>
        <end position="134"/>
    </location>
</feature>
<feature type="transmembrane region" description="Helical" evidence="6">
    <location>
        <begin position="89"/>
        <end position="107"/>
    </location>
</feature>
<evidence type="ECO:0000256" key="5">
    <source>
        <dbReference type="ARBA" id="ARBA00023136"/>
    </source>
</evidence>